<organism evidence="7 8">
    <name type="scientific">Gopherus evgoodei</name>
    <name type="common">Goodes thornscrub tortoise</name>
    <dbReference type="NCBI Taxonomy" id="1825980"/>
    <lineage>
        <taxon>Eukaryota</taxon>
        <taxon>Metazoa</taxon>
        <taxon>Chordata</taxon>
        <taxon>Craniata</taxon>
        <taxon>Vertebrata</taxon>
        <taxon>Euteleostomi</taxon>
        <taxon>Archelosauria</taxon>
        <taxon>Testudinata</taxon>
        <taxon>Testudines</taxon>
        <taxon>Cryptodira</taxon>
        <taxon>Durocryptodira</taxon>
        <taxon>Testudinoidea</taxon>
        <taxon>Testudinidae</taxon>
        <taxon>Gopherus</taxon>
    </lineage>
</organism>
<dbReference type="SMART" id="SM00409">
    <property type="entry name" value="IG"/>
    <property type="match status" value="1"/>
</dbReference>
<evidence type="ECO:0000256" key="3">
    <source>
        <dbReference type="ARBA" id="ARBA00022729"/>
    </source>
</evidence>
<reference evidence="7" key="1">
    <citation type="submission" date="2019-06" db="EMBL/GenBank/DDBJ databases">
        <title>G10K-VGP Goodes thornscrub tortoise genome, primary haplotype.</title>
        <authorList>
            <person name="Murphy B."/>
            <person name="Edwards T."/>
            <person name="Rhie A."/>
            <person name="Koren S."/>
            <person name="Phillippy A."/>
            <person name="Fedrigo O."/>
            <person name="Haase B."/>
            <person name="Mountcastle J."/>
            <person name="Lewin H."/>
            <person name="Damas J."/>
            <person name="Howe K."/>
            <person name="Formenti G."/>
            <person name="Myers G."/>
            <person name="Durbin R."/>
            <person name="Jarvis E.D."/>
        </authorList>
    </citation>
    <scope>NUCLEOTIDE SEQUENCE [LARGE SCALE GENOMIC DNA]</scope>
</reference>
<dbReference type="InterPro" id="IPR013783">
    <property type="entry name" value="Ig-like_fold"/>
</dbReference>
<keyword evidence="5" id="KW-1015">Disulfide bond</keyword>
<reference evidence="7" key="3">
    <citation type="submission" date="2025-09" db="UniProtKB">
        <authorList>
            <consortium name="Ensembl"/>
        </authorList>
    </citation>
    <scope>IDENTIFICATION</scope>
</reference>
<dbReference type="InterPro" id="IPR050671">
    <property type="entry name" value="CD300_family_receptors"/>
</dbReference>
<keyword evidence="2" id="KW-0812">Transmembrane</keyword>
<dbReference type="Gene3D" id="2.60.40.10">
    <property type="entry name" value="Immunoglobulins"/>
    <property type="match status" value="1"/>
</dbReference>
<dbReference type="CDD" id="cd05716">
    <property type="entry name" value="IgV_pIgR_like"/>
    <property type="match status" value="1"/>
</dbReference>
<name>A0A8C4WAD2_9SAUR</name>
<dbReference type="AlphaFoldDB" id="A0A8C4WAD2"/>
<dbReference type="Proteomes" id="UP000694390">
    <property type="component" value="Chromosome 15"/>
</dbReference>
<comment type="subcellular location">
    <subcellularLocation>
        <location evidence="1">Membrane</location>
    </subcellularLocation>
</comment>
<evidence type="ECO:0000256" key="2">
    <source>
        <dbReference type="ARBA" id="ARBA00022692"/>
    </source>
</evidence>
<dbReference type="InterPro" id="IPR013106">
    <property type="entry name" value="Ig_V-set"/>
</dbReference>
<evidence type="ECO:0000259" key="6">
    <source>
        <dbReference type="SMART" id="SM00409"/>
    </source>
</evidence>
<proteinExistence type="predicted"/>
<dbReference type="InterPro" id="IPR036179">
    <property type="entry name" value="Ig-like_dom_sf"/>
</dbReference>
<evidence type="ECO:0000256" key="1">
    <source>
        <dbReference type="ARBA" id="ARBA00004370"/>
    </source>
</evidence>
<reference evidence="7" key="2">
    <citation type="submission" date="2025-08" db="UniProtKB">
        <authorList>
            <consortium name="Ensembl"/>
        </authorList>
    </citation>
    <scope>IDENTIFICATION</scope>
</reference>
<dbReference type="PANTHER" id="PTHR11860">
    <property type="entry name" value="POLYMERIC-IMMUNOGLOBULIN RECEPTOR"/>
    <property type="match status" value="1"/>
</dbReference>
<dbReference type="FunFam" id="2.60.40.10:FF:000370">
    <property type="entry name" value="CMRF35-like molecule 1"/>
    <property type="match status" value="1"/>
</dbReference>
<evidence type="ECO:0000313" key="7">
    <source>
        <dbReference type="Ensembl" id="ENSGEVP00005014172.1"/>
    </source>
</evidence>
<dbReference type="GeneTree" id="ENSGT00940000154332"/>
<keyword evidence="3" id="KW-0732">Signal</keyword>
<accession>A0A8C4WAD2</accession>
<dbReference type="Pfam" id="PF07686">
    <property type="entry name" value="V-set"/>
    <property type="match status" value="1"/>
</dbReference>
<dbReference type="GO" id="GO:0004888">
    <property type="term" value="F:transmembrane signaling receptor activity"/>
    <property type="evidence" value="ECO:0007669"/>
    <property type="project" value="TreeGrafter"/>
</dbReference>
<dbReference type="GO" id="GO:0005886">
    <property type="term" value="C:plasma membrane"/>
    <property type="evidence" value="ECO:0007669"/>
    <property type="project" value="TreeGrafter"/>
</dbReference>
<feature type="domain" description="Immunoglobulin" evidence="6">
    <location>
        <begin position="34"/>
        <end position="135"/>
    </location>
</feature>
<dbReference type="OrthoDB" id="8920197at2759"/>
<keyword evidence="4" id="KW-0472">Membrane</keyword>
<keyword evidence="8" id="KW-1185">Reference proteome</keyword>
<protein>
    <recommendedName>
        <fullName evidence="6">Immunoglobulin domain-containing protein</fullName>
    </recommendedName>
</protein>
<evidence type="ECO:0000256" key="5">
    <source>
        <dbReference type="ARBA" id="ARBA00023157"/>
    </source>
</evidence>
<dbReference type="Ensembl" id="ENSGEVT00005014860.1">
    <property type="protein sequence ID" value="ENSGEVP00005014172.1"/>
    <property type="gene ID" value="ENSGEVG00005010037.1"/>
</dbReference>
<evidence type="ECO:0000313" key="8">
    <source>
        <dbReference type="Proteomes" id="UP000694390"/>
    </source>
</evidence>
<dbReference type="PANTHER" id="PTHR11860:SF87">
    <property type="entry name" value="CMRF35-LIKE MOLECULE 8"/>
    <property type="match status" value="1"/>
</dbReference>
<evidence type="ECO:0000256" key="4">
    <source>
        <dbReference type="ARBA" id="ARBA00023136"/>
    </source>
</evidence>
<dbReference type="SUPFAM" id="SSF48726">
    <property type="entry name" value="Immunoglobulin"/>
    <property type="match status" value="1"/>
</dbReference>
<dbReference type="InterPro" id="IPR003599">
    <property type="entry name" value="Ig_sub"/>
</dbReference>
<sequence>SSQNNCLKSSSDTESTIHTSLNLQVIHASCCRGRQDNEGPLGGVLTVQCWYSRGYENYIKYWCRGTTSTSCLIIETTGSETEVKRGRVSIRDNHTLSTFTVTMENLTLADASMYHCGVDRTLLPDSRATVELTVSEGKSLRCPPAVPGLPGLGQSWGAVGVWGALAGRERGSAP</sequence>